<dbReference type="Pfam" id="PF00106">
    <property type="entry name" value="adh_short"/>
    <property type="match status" value="1"/>
</dbReference>
<proteinExistence type="inferred from homology"/>
<dbReference type="Gene3D" id="3.40.50.720">
    <property type="entry name" value="NAD(P)-binding Rossmann-like Domain"/>
    <property type="match status" value="1"/>
</dbReference>
<sequence>MTSRSRRAGTDLCPGFTIDTLGRILKHTALNPALTLPLLLLARYTRKGQAVASLHPGALKHLKTLLCLGLAGRISGWLDRAVANNWTSDVYDWSKELVVVTGGSDGIGKAIVLLLAERGIRVAVLDIQPLTYEAPPSVHHTHCDLSSPPSISAAVAAVRAHFAAAPTVLINNAGVCFGQPLLSSPPHLIHKTFAINTLAHAHLAQLLLPPMIAADHGMLVTIASQAAYVAAPYLADYAASKAAALALHEALAAELPTLYGAPRVRTVAVCQNYTRTSLFAGFKEGDGVVNYTLEVETVAEAVVRQVLSGRSGLLVLPGAGWWVSAKVRGWPVWMQVGLRKRCVDLMRGWRGRVVVQEGEGEEKGAEGEREGGREEE</sequence>
<protein>
    <recommendedName>
        <fullName evidence="7">NAD(P)-binding protein</fullName>
    </recommendedName>
</protein>
<evidence type="ECO:0000256" key="2">
    <source>
        <dbReference type="ARBA" id="ARBA00022857"/>
    </source>
</evidence>
<organism evidence="5 6">
    <name type="scientific">Neofusicoccum ribis</name>
    <dbReference type="NCBI Taxonomy" id="45134"/>
    <lineage>
        <taxon>Eukaryota</taxon>
        <taxon>Fungi</taxon>
        <taxon>Dikarya</taxon>
        <taxon>Ascomycota</taxon>
        <taxon>Pezizomycotina</taxon>
        <taxon>Dothideomycetes</taxon>
        <taxon>Dothideomycetes incertae sedis</taxon>
        <taxon>Botryosphaeriales</taxon>
        <taxon>Botryosphaeriaceae</taxon>
        <taxon>Neofusicoccum</taxon>
    </lineage>
</organism>
<evidence type="ECO:0000313" key="6">
    <source>
        <dbReference type="Proteomes" id="UP001521116"/>
    </source>
</evidence>
<evidence type="ECO:0000256" key="1">
    <source>
        <dbReference type="ARBA" id="ARBA00006484"/>
    </source>
</evidence>
<dbReference type="Proteomes" id="UP001521116">
    <property type="component" value="Unassembled WGS sequence"/>
</dbReference>
<dbReference type="PROSITE" id="PS00061">
    <property type="entry name" value="ADH_SHORT"/>
    <property type="match status" value="1"/>
</dbReference>
<evidence type="ECO:0000256" key="4">
    <source>
        <dbReference type="RuleBase" id="RU000363"/>
    </source>
</evidence>
<dbReference type="InterPro" id="IPR020904">
    <property type="entry name" value="Sc_DH/Rdtase_CS"/>
</dbReference>
<dbReference type="InterPro" id="IPR036291">
    <property type="entry name" value="NAD(P)-bd_dom_sf"/>
</dbReference>
<evidence type="ECO:0008006" key="7">
    <source>
        <dbReference type="Google" id="ProtNLM"/>
    </source>
</evidence>
<evidence type="ECO:0000256" key="3">
    <source>
        <dbReference type="ARBA" id="ARBA00023002"/>
    </source>
</evidence>
<name>A0ABR3S9E2_9PEZI</name>
<comment type="caution">
    <text evidence="5">The sequence shown here is derived from an EMBL/GenBank/DDBJ whole genome shotgun (WGS) entry which is preliminary data.</text>
</comment>
<gene>
    <name evidence="5" type="ORF">SLS56_012240</name>
</gene>
<dbReference type="PANTHER" id="PTHR24322:SF736">
    <property type="entry name" value="RETINOL DEHYDROGENASE 10"/>
    <property type="match status" value="1"/>
</dbReference>
<keyword evidence="2" id="KW-0521">NADP</keyword>
<keyword evidence="3" id="KW-0560">Oxidoreductase</keyword>
<keyword evidence="6" id="KW-1185">Reference proteome</keyword>
<accession>A0ABR3S9E2</accession>
<dbReference type="EMBL" id="JAJVDC020000470">
    <property type="protein sequence ID" value="KAL1613727.1"/>
    <property type="molecule type" value="Genomic_DNA"/>
</dbReference>
<dbReference type="InterPro" id="IPR002347">
    <property type="entry name" value="SDR_fam"/>
</dbReference>
<reference evidence="5 6" key="1">
    <citation type="submission" date="2024-02" db="EMBL/GenBank/DDBJ databases">
        <title>De novo assembly and annotation of 12 fungi associated with fruit tree decline syndrome in Ontario, Canada.</title>
        <authorList>
            <person name="Sulman M."/>
            <person name="Ellouze W."/>
            <person name="Ilyukhin E."/>
        </authorList>
    </citation>
    <scope>NUCLEOTIDE SEQUENCE [LARGE SCALE GENOMIC DNA]</scope>
    <source>
        <strain evidence="5 6">M1-105</strain>
    </source>
</reference>
<evidence type="ECO:0000313" key="5">
    <source>
        <dbReference type="EMBL" id="KAL1613727.1"/>
    </source>
</evidence>
<dbReference type="SUPFAM" id="SSF51735">
    <property type="entry name" value="NAD(P)-binding Rossmann-fold domains"/>
    <property type="match status" value="1"/>
</dbReference>
<dbReference type="PRINTS" id="PR00080">
    <property type="entry name" value="SDRFAMILY"/>
</dbReference>
<comment type="similarity">
    <text evidence="1 4">Belongs to the short-chain dehydrogenases/reductases (SDR) family.</text>
</comment>
<dbReference type="PRINTS" id="PR00081">
    <property type="entry name" value="GDHRDH"/>
</dbReference>
<dbReference type="PANTHER" id="PTHR24322">
    <property type="entry name" value="PKSB"/>
    <property type="match status" value="1"/>
</dbReference>